<proteinExistence type="predicted"/>
<protein>
    <submittedName>
        <fullName evidence="1">Uncharacterized protein</fullName>
    </submittedName>
</protein>
<evidence type="ECO:0000313" key="2">
    <source>
        <dbReference type="Proteomes" id="UP000243459"/>
    </source>
</evidence>
<reference evidence="2" key="1">
    <citation type="journal article" date="2017" name="Nat. Commun.">
        <title>The asparagus genome sheds light on the origin and evolution of a young Y chromosome.</title>
        <authorList>
            <person name="Harkess A."/>
            <person name="Zhou J."/>
            <person name="Xu C."/>
            <person name="Bowers J.E."/>
            <person name="Van der Hulst R."/>
            <person name="Ayyampalayam S."/>
            <person name="Mercati F."/>
            <person name="Riccardi P."/>
            <person name="McKain M.R."/>
            <person name="Kakrana A."/>
            <person name="Tang H."/>
            <person name="Ray J."/>
            <person name="Groenendijk J."/>
            <person name="Arikit S."/>
            <person name="Mathioni S.M."/>
            <person name="Nakano M."/>
            <person name="Shan H."/>
            <person name="Telgmann-Rauber A."/>
            <person name="Kanno A."/>
            <person name="Yue Z."/>
            <person name="Chen H."/>
            <person name="Li W."/>
            <person name="Chen Y."/>
            <person name="Xu X."/>
            <person name="Zhang Y."/>
            <person name="Luo S."/>
            <person name="Chen H."/>
            <person name="Gao J."/>
            <person name="Mao Z."/>
            <person name="Pires J.C."/>
            <person name="Luo M."/>
            <person name="Kudrna D."/>
            <person name="Wing R.A."/>
            <person name="Meyers B.C."/>
            <person name="Yi K."/>
            <person name="Kong H."/>
            <person name="Lavrijsen P."/>
            <person name="Sunseri F."/>
            <person name="Falavigna A."/>
            <person name="Ye Y."/>
            <person name="Leebens-Mack J.H."/>
            <person name="Chen G."/>
        </authorList>
    </citation>
    <scope>NUCLEOTIDE SEQUENCE [LARGE SCALE GENOMIC DNA]</scope>
    <source>
        <strain evidence="2">cv. DH0086</strain>
    </source>
</reference>
<sequence length="171" mass="19402">MLSVAASYFSSMFSLQANISLDNVLNAVLPNVMVEMNDALTKRFDAEDVKIVLLVQMMNSNYPLCSVGDETREHLFLLCPVSVEVRRIFSIRLHQHCRVSNMILKCWDHIIEHEGSSEKEKVMVICWFLWLNGNASMFEDRTDDPDVIAAKALAYLKEFRRVNAGSGANSN</sequence>
<dbReference type="EMBL" id="CM007386">
    <property type="protein sequence ID" value="ONK67019.1"/>
    <property type="molecule type" value="Genomic_DNA"/>
</dbReference>
<accession>A0A5P1EQE0</accession>
<gene>
    <name evidence="1" type="ORF">A4U43_C06F14690</name>
</gene>
<dbReference type="Gramene" id="ONK67019">
    <property type="protein sequence ID" value="ONK67019"/>
    <property type="gene ID" value="A4U43_C06F14690"/>
</dbReference>
<organism evidence="1 2">
    <name type="scientific">Asparagus officinalis</name>
    <name type="common">Garden asparagus</name>
    <dbReference type="NCBI Taxonomy" id="4686"/>
    <lineage>
        <taxon>Eukaryota</taxon>
        <taxon>Viridiplantae</taxon>
        <taxon>Streptophyta</taxon>
        <taxon>Embryophyta</taxon>
        <taxon>Tracheophyta</taxon>
        <taxon>Spermatophyta</taxon>
        <taxon>Magnoliopsida</taxon>
        <taxon>Liliopsida</taxon>
        <taxon>Asparagales</taxon>
        <taxon>Asparagaceae</taxon>
        <taxon>Asparagoideae</taxon>
        <taxon>Asparagus</taxon>
    </lineage>
</organism>
<keyword evidence="2" id="KW-1185">Reference proteome</keyword>
<evidence type="ECO:0000313" key="1">
    <source>
        <dbReference type="EMBL" id="ONK67019.1"/>
    </source>
</evidence>
<dbReference type="Proteomes" id="UP000243459">
    <property type="component" value="Chromosome 6"/>
</dbReference>
<name>A0A5P1EQE0_ASPOF</name>
<dbReference type="AlphaFoldDB" id="A0A5P1EQE0"/>